<evidence type="ECO:0000313" key="3">
    <source>
        <dbReference type="EMBL" id="MCB5410699.1"/>
    </source>
</evidence>
<dbReference type="Proteomes" id="UP001198571">
    <property type="component" value="Unassembled WGS sequence"/>
</dbReference>
<gene>
    <name evidence="3" type="ORF">H0485_11915</name>
</gene>
<keyword evidence="1" id="KW-0732">Signal</keyword>
<keyword evidence="4" id="KW-1185">Reference proteome</keyword>
<name>A0ABS8CMU3_9RHOB</name>
<evidence type="ECO:0000256" key="1">
    <source>
        <dbReference type="SAM" id="SignalP"/>
    </source>
</evidence>
<accession>A0ABS8CMU3</accession>
<feature type="chain" id="PRO_5045365290" evidence="1">
    <location>
        <begin position="31"/>
        <end position="170"/>
    </location>
</feature>
<sequence>MHTFRTIPRRRFLLLASAACTPFPASFARAASEPLLIRVTHPGGSTGFTEQQFASLPQTALTTHTAWTAGPRRFDGVRLSALLEAAGLAQEDLSGRRLRLLALNDYEVSIPAEDCLIFNPLLARSMDGTPMERSGKGPLWLVYPRDDFPELIDQRYDHRWAWQLAAITLE</sequence>
<dbReference type="InterPro" id="IPR036374">
    <property type="entry name" value="OxRdtase_Mopterin-bd_sf"/>
</dbReference>
<feature type="domain" description="Oxidoreductase molybdopterin-binding" evidence="2">
    <location>
        <begin position="63"/>
        <end position="144"/>
    </location>
</feature>
<evidence type="ECO:0000259" key="2">
    <source>
        <dbReference type="Pfam" id="PF00174"/>
    </source>
</evidence>
<feature type="signal peptide" evidence="1">
    <location>
        <begin position="1"/>
        <end position="30"/>
    </location>
</feature>
<protein>
    <submittedName>
        <fullName evidence="3">Molybdopterin-dependent oxidoreductase</fullName>
    </submittedName>
</protein>
<proteinExistence type="predicted"/>
<reference evidence="3 4" key="1">
    <citation type="submission" date="2020-07" db="EMBL/GenBank/DDBJ databases">
        <title>Pseudogemmobacter sp. nov., isolated from poultry manure in Taiwan.</title>
        <authorList>
            <person name="Lin S.-Y."/>
            <person name="Tang Y.-S."/>
            <person name="Young C.-C."/>
        </authorList>
    </citation>
    <scope>NUCLEOTIDE SEQUENCE [LARGE SCALE GENOMIC DNA]</scope>
    <source>
        <strain evidence="3 4">CC-YST710</strain>
    </source>
</reference>
<comment type="caution">
    <text evidence="3">The sequence shown here is derived from an EMBL/GenBank/DDBJ whole genome shotgun (WGS) entry which is preliminary data.</text>
</comment>
<dbReference type="EMBL" id="JACDXX010000010">
    <property type="protein sequence ID" value="MCB5410699.1"/>
    <property type="molecule type" value="Genomic_DNA"/>
</dbReference>
<dbReference type="SUPFAM" id="SSF56524">
    <property type="entry name" value="Oxidoreductase molybdopterin-binding domain"/>
    <property type="match status" value="1"/>
</dbReference>
<organism evidence="3 4">
    <name type="scientific">Pseudogemmobacter faecipullorum</name>
    <dbReference type="NCBI Taxonomy" id="2755041"/>
    <lineage>
        <taxon>Bacteria</taxon>
        <taxon>Pseudomonadati</taxon>
        <taxon>Pseudomonadota</taxon>
        <taxon>Alphaproteobacteria</taxon>
        <taxon>Rhodobacterales</taxon>
        <taxon>Paracoccaceae</taxon>
        <taxon>Pseudogemmobacter</taxon>
    </lineage>
</organism>
<dbReference type="RefSeq" id="WP_226935825.1">
    <property type="nucleotide sequence ID" value="NZ_JACDXX010000010.1"/>
</dbReference>
<dbReference type="InterPro" id="IPR000572">
    <property type="entry name" value="OxRdtase_Mopterin-bd_dom"/>
</dbReference>
<dbReference type="Pfam" id="PF00174">
    <property type="entry name" value="Oxidored_molyb"/>
    <property type="match status" value="1"/>
</dbReference>
<dbReference type="Gene3D" id="3.90.420.10">
    <property type="entry name" value="Oxidoreductase, molybdopterin-binding domain"/>
    <property type="match status" value="1"/>
</dbReference>
<evidence type="ECO:0000313" key="4">
    <source>
        <dbReference type="Proteomes" id="UP001198571"/>
    </source>
</evidence>